<keyword evidence="1" id="KW-0732">Signal</keyword>
<dbReference type="GO" id="GO:0004623">
    <property type="term" value="F:phospholipase A2 activity"/>
    <property type="evidence" value="ECO:0007669"/>
    <property type="project" value="InterPro"/>
</dbReference>
<dbReference type="OrthoDB" id="288533at2"/>
<dbReference type="PATRIC" id="fig|1603606.3.peg.938"/>
<dbReference type="STRING" id="1603606.DSOUD_0854"/>
<reference evidence="2 3" key="1">
    <citation type="submission" date="2015-07" db="EMBL/GenBank/DDBJ databases">
        <title>Isolation and Genomic Characterization of a Novel Halophilic Metal-Reducing Deltaproteobacterium from the Deep Subsurface.</title>
        <authorList>
            <person name="Badalamenti J.P."/>
            <person name="Summers Z.M."/>
            <person name="Gralnick J.A."/>
            <person name="Bond D.R."/>
        </authorList>
    </citation>
    <scope>NUCLEOTIDE SEQUENCE [LARGE SCALE GENOMIC DNA]</scope>
    <source>
        <strain evidence="2 3">WTL</strain>
    </source>
</reference>
<protein>
    <recommendedName>
        <fullName evidence="4">DUF1353 domain-containing protein</fullName>
    </recommendedName>
</protein>
<evidence type="ECO:0000256" key="1">
    <source>
        <dbReference type="SAM" id="SignalP"/>
    </source>
</evidence>
<dbReference type="GO" id="GO:0006644">
    <property type="term" value="P:phospholipid metabolic process"/>
    <property type="evidence" value="ECO:0007669"/>
    <property type="project" value="InterPro"/>
</dbReference>
<gene>
    <name evidence="2" type="ORF">DSOUD_0854</name>
</gene>
<dbReference type="AlphaFoldDB" id="A0A0M4CVC8"/>
<dbReference type="SUPFAM" id="SSF48619">
    <property type="entry name" value="Phospholipase A2, PLA2"/>
    <property type="match status" value="1"/>
</dbReference>
<dbReference type="KEGG" id="des:DSOUD_0854"/>
<evidence type="ECO:0000313" key="2">
    <source>
        <dbReference type="EMBL" id="ALC15641.1"/>
    </source>
</evidence>
<dbReference type="EMBL" id="CP010802">
    <property type="protein sequence ID" value="ALC15641.1"/>
    <property type="molecule type" value="Genomic_DNA"/>
</dbReference>
<evidence type="ECO:0008006" key="4">
    <source>
        <dbReference type="Google" id="ProtNLM"/>
    </source>
</evidence>
<dbReference type="GO" id="GO:0050482">
    <property type="term" value="P:arachidonate secretion"/>
    <property type="evidence" value="ECO:0007669"/>
    <property type="project" value="InterPro"/>
</dbReference>
<accession>A0A0M4CVC8</accession>
<dbReference type="RefSeq" id="WP_053549828.1">
    <property type="nucleotide sequence ID" value="NZ_CP010802.1"/>
</dbReference>
<evidence type="ECO:0000313" key="3">
    <source>
        <dbReference type="Proteomes" id="UP000057158"/>
    </source>
</evidence>
<dbReference type="Gene3D" id="1.20.90.10">
    <property type="entry name" value="Phospholipase A2 domain"/>
    <property type="match status" value="1"/>
</dbReference>
<name>A0A0M4CVC8_9BACT</name>
<organism evidence="2 3">
    <name type="scientific">Desulfuromonas soudanensis</name>
    <dbReference type="NCBI Taxonomy" id="1603606"/>
    <lineage>
        <taxon>Bacteria</taxon>
        <taxon>Pseudomonadati</taxon>
        <taxon>Thermodesulfobacteriota</taxon>
        <taxon>Desulfuromonadia</taxon>
        <taxon>Desulfuromonadales</taxon>
        <taxon>Desulfuromonadaceae</taxon>
        <taxon>Desulfuromonas</taxon>
    </lineage>
</organism>
<sequence length="137" mass="14865">MLKPLPAGAALLYAPAAYVNAATVVRRLVVNGCGTGGWKGALVPETIYGLDVTAACNIHDWMYTAGESIADKEEADRTFLNNLLRLVDAAGGPWLLRRLRRRRARIYYEAVHLFGGPAFWHNKNPQGTMITAAAAAI</sequence>
<keyword evidence="3" id="KW-1185">Reference proteome</keyword>
<dbReference type="InterPro" id="IPR036444">
    <property type="entry name" value="PLipase_A2_dom_sf"/>
</dbReference>
<feature type="signal peptide" evidence="1">
    <location>
        <begin position="1"/>
        <end position="21"/>
    </location>
</feature>
<proteinExistence type="predicted"/>
<dbReference type="Proteomes" id="UP000057158">
    <property type="component" value="Chromosome"/>
</dbReference>
<feature type="chain" id="PRO_5005791837" description="DUF1353 domain-containing protein" evidence="1">
    <location>
        <begin position="22"/>
        <end position="137"/>
    </location>
</feature>